<dbReference type="Proteomes" id="UP000095286">
    <property type="component" value="Unplaced"/>
</dbReference>
<protein>
    <submittedName>
        <fullName evidence="2">Uncharacterized protein</fullName>
    </submittedName>
</protein>
<name>A0AC35TLC8_9BILA</name>
<sequence>MIVSLLLAIIFIVSSNGLLVYKPDEGKYLNGTSKPNLFFKFELPSLLNCDITDTKTIKLHPEKYDCDQQLIWHFEHIKTAFVNSTTNNCEEMNVVSMISKKYIMPINYQLQRPIKIRPITHQGKCGKGYMEGFNFFSYKLNNNKNIWEKTNNSPSLRVLNKYPPNVTEDEYTLYEQMFMYGMQIGAINATLDSELENASHLVDNGTISDDEFKNIFKEKLSITGNSIFRKSCKMYNDLIDLMDSPKDITKIISLYLDKIDIKAERTDNGIIVKQCKVLDTNSIKLVPLINPDDI</sequence>
<reference evidence="2" key="1">
    <citation type="submission" date="2016-11" db="UniProtKB">
        <authorList>
            <consortium name="WormBaseParasite"/>
        </authorList>
    </citation>
    <scope>IDENTIFICATION</scope>
    <source>
        <strain evidence="2">KR3021</strain>
    </source>
</reference>
<evidence type="ECO:0000313" key="1">
    <source>
        <dbReference type="Proteomes" id="UP000095286"/>
    </source>
</evidence>
<proteinExistence type="predicted"/>
<dbReference type="WBParaSite" id="RSKR_0000192360.1">
    <property type="protein sequence ID" value="RSKR_0000192360.1"/>
    <property type="gene ID" value="RSKR_0000192360"/>
</dbReference>
<accession>A0AC35TLC8</accession>
<organism evidence="1 2">
    <name type="scientific">Rhabditophanes sp. KR3021</name>
    <dbReference type="NCBI Taxonomy" id="114890"/>
    <lineage>
        <taxon>Eukaryota</taxon>
        <taxon>Metazoa</taxon>
        <taxon>Ecdysozoa</taxon>
        <taxon>Nematoda</taxon>
        <taxon>Chromadorea</taxon>
        <taxon>Rhabditida</taxon>
        <taxon>Tylenchina</taxon>
        <taxon>Panagrolaimomorpha</taxon>
        <taxon>Strongyloidoidea</taxon>
        <taxon>Alloionematidae</taxon>
        <taxon>Rhabditophanes</taxon>
    </lineage>
</organism>
<evidence type="ECO:0000313" key="2">
    <source>
        <dbReference type="WBParaSite" id="RSKR_0000192360.1"/>
    </source>
</evidence>